<feature type="region of interest" description="Disordered" evidence="1">
    <location>
        <begin position="42"/>
        <end position="86"/>
    </location>
</feature>
<dbReference type="AlphaFoldDB" id="A0A8H5B0K3"/>
<dbReference type="Proteomes" id="UP000567179">
    <property type="component" value="Unassembled WGS sequence"/>
</dbReference>
<name>A0A8H5B0K3_9AGAR</name>
<evidence type="ECO:0000313" key="3">
    <source>
        <dbReference type="Proteomes" id="UP000567179"/>
    </source>
</evidence>
<feature type="compositionally biased region" description="Acidic residues" evidence="1">
    <location>
        <begin position="218"/>
        <end position="238"/>
    </location>
</feature>
<reference evidence="2 3" key="1">
    <citation type="journal article" date="2020" name="ISME J.">
        <title>Uncovering the hidden diversity of litter-decomposition mechanisms in mushroom-forming fungi.</title>
        <authorList>
            <person name="Floudas D."/>
            <person name="Bentzer J."/>
            <person name="Ahren D."/>
            <person name="Johansson T."/>
            <person name="Persson P."/>
            <person name="Tunlid A."/>
        </authorList>
    </citation>
    <scope>NUCLEOTIDE SEQUENCE [LARGE SCALE GENOMIC DNA]</scope>
    <source>
        <strain evidence="2 3">CBS 101986</strain>
    </source>
</reference>
<organism evidence="2 3">
    <name type="scientific">Psilocybe cf. subviscida</name>
    <dbReference type="NCBI Taxonomy" id="2480587"/>
    <lineage>
        <taxon>Eukaryota</taxon>
        <taxon>Fungi</taxon>
        <taxon>Dikarya</taxon>
        <taxon>Basidiomycota</taxon>
        <taxon>Agaricomycotina</taxon>
        <taxon>Agaricomycetes</taxon>
        <taxon>Agaricomycetidae</taxon>
        <taxon>Agaricales</taxon>
        <taxon>Agaricineae</taxon>
        <taxon>Strophariaceae</taxon>
        <taxon>Psilocybe</taxon>
    </lineage>
</organism>
<dbReference type="EMBL" id="JAACJJ010000044">
    <property type="protein sequence ID" value="KAF5314494.1"/>
    <property type="molecule type" value="Genomic_DNA"/>
</dbReference>
<evidence type="ECO:0000256" key="1">
    <source>
        <dbReference type="SAM" id="MobiDB-lite"/>
    </source>
</evidence>
<proteinExistence type="predicted"/>
<protein>
    <submittedName>
        <fullName evidence="2">Uncharacterized protein</fullName>
    </submittedName>
</protein>
<gene>
    <name evidence="2" type="ORF">D9619_011974</name>
</gene>
<sequence>MDVFNPKILDASIRDVASCFNDTQKVDLLLYALGSIPLPPLPTASQSSSSSSTTAYPPPYTHASGSSARAPTSASTSTTSSPSTSYTSVGYGLSYSYSYNSAGGYAGYTPYSPAHTLLENGIASVLQVRALPALMVAKARVLRARARMRMGGPPRNTYHGNAGAGREEGGEREWVKGVREDLDAALEADPTNKDARALLAALDGERRDARAHLQIDADQADEERGGEEEQRNEEDTEMGMEIVETPLQASRGPTGAEKVCFSFVSTTSISSFFPLWR</sequence>
<feature type="region of interest" description="Disordered" evidence="1">
    <location>
        <begin position="215"/>
        <end position="239"/>
    </location>
</feature>
<evidence type="ECO:0000313" key="2">
    <source>
        <dbReference type="EMBL" id="KAF5314494.1"/>
    </source>
</evidence>
<accession>A0A8H5B0K3</accession>
<dbReference type="OrthoDB" id="2685413at2759"/>
<comment type="caution">
    <text evidence="2">The sequence shown here is derived from an EMBL/GenBank/DDBJ whole genome shotgun (WGS) entry which is preliminary data.</text>
</comment>
<feature type="region of interest" description="Disordered" evidence="1">
    <location>
        <begin position="152"/>
        <end position="172"/>
    </location>
</feature>
<keyword evidence="3" id="KW-1185">Reference proteome</keyword>
<feature type="compositionally biased region" description="Low complexity" evidence="1">
    <location>
        <begin position="43"/>
        <end position="86"/>
    </location>
</feature>